<protein>
    <recommendedName>
        <fullName evidence="13">Fatty acid desaturase domain-containing protein</fullName>
    </recommendedName>
</protein>
<keyword evidence="5 12" id="KW-0812">Transmembrane</keyword>
<keyword evidence="11 12" id="KW-0472">Membrane</keyword>
<evidence type="ECO:0000256" key="1">
    <source>
        <dbReference type="ARBA" id="ARBA00004429"/>
    </source>
</evidence>
<evidence type="ECO:0000256" key="7">
    <source>
        <dbReference type="ARBA" id="ARBA00022989"/>
    </source>
</evidence>
<comment type="subcellular location">
    <subcellularLocation>
        <location evidence="1">Cell inner membrane</location>
        <topology evidence="1">Multi-pass membrane protein</topology>
    </subcellularLocation>
</comment>
<feature type="transmembrane region" description="Helical" evidence="12">
    <location>
        <begin position="234"/>
        <end position="255"/>
    </location>
</feature>
<feature type="transmembrane region" description="Helical" evidence="12">
    <location>
        <begin position="35"/>
        <end position="52"/>
    </location>
</feature>
<dbReference type="Pfam" id="PF00487">
    <property type="entry name" value="FA_desaturase"/>
    <property type="match status" value="1"/>
</dbReference>
<feature type="transmembrane region" description="Helical" evidence="12">
    <location>
        <begin position="73"/>
        <end position="93"/>
    </location>
</feature>
<feature type="transmembrane region" description="Helical" evidence="12">
    <location>
        <begin position="208"/>
        <end position="228"/>
    </location>
</feature>
<dbReference type="GO" id="GO:0004497">
    <property type="term" value="F:monooxygenase activity"/>
    <property type="evidence" value="ECO:0007669"/>
    <property type="project" value="UniProtKB-KW"/>
</dbReference>
<sequence length="383" mass="44555">MVRAYLNCHSIYYLNTILVSFFIYVTDHYQKPMFIVWFIYALLPFLDAILPLDHINPTPEEEKELKRQWKWKIPIYSFVFAEWYAMFWVMNYINNHSLSWSQLVALIITQGHVSAIGFLIAHELFHKRDMLGRVVGTLDMLKSLYMHFYSEHLYGHHKNVSTPNDPATAKLNQTLYEFIPSTIKGSFLNCWKRESKALKKRGKSPWSIENKLIICVLIEILFVCFIFACFSFKSFMVFLIQAALSIFLLESINYARHYGLQRKEIKPGVYEPVTIKHSWNAPHFLQNLFLLKLQRHSDHHANSYKPYQTLSSYPESPCLPCGYASCIPAALIPPAWFAIVNPIVEGTNEYGKPTAEQMKKSTDSFNIFLVLQASVFTLLLILI</sequence>
<feature type="transmembrane region" description="Helical" evidence="12">
    <location>
        <begin position="99"/>
        <end position="121"/>
    </location>
</feature>
<evidence type="ECO:0000256" key="10">
    <source>
        <dbReference type="ARBA" id="ARBA00023033"/>
    </source>
</evidence>
<comment type="similarity">
    <text evidence="2">Belongs to the fatty acid desaturase type 1 family. AlkB subfamily.</text>
</comment>
<keyword evidence="9" id="KW-0408">Iron</keyword>
<dbReference type="Proteomes" id="UP001162131">
    <property type="component" value="Unassembled WGS sequence"/>
</dbReference>
<accession>A0AAU9K0I6</accession>
<dbReference type="GO" id="GO:0046872">
    <property type="term" value="F:metal ion binding"/>
    <property type="evidence" value="ECO:0007669"/>
    <property type="project" value="UniProtKB-KW"/>
</dbReference>
<keyword evidence="6" id="KW-0479">Metal-binding</keyword>
<evidence type="ECO:0000256" key="2">
    <source>
        <dbReference type="ARBA" id="ARBA00010823"/>
    </source>
</evidence>
<evidence type="ECO:0000256" key="11">
    <source>
        <dbReference type="ARBA" id="ARBA00023136"/>
    </source>
</evidence>
<dbReference type="CDD" id="cd03512">
    <property type="entry name" value="Alkane-hydroxylase"/>
    <property type="match status" value="1"/>
</dbReference>
<evidence type="ECO:0000256" key="9">
    <source>
        <dbReference type="ARBA" id="ARBA00023004"/>
    </source>
</evidence>
<dbReference type="GO" id="GO:0005886">
    <property type="term" value="C:plasma membrane"/>
    <property type="evidence" value="ECO:0007669"/>
    <property type="project" value="UniProtKB-SubCell"/>
</dbReference>
<feature type="domain" description="Fatty acid desaturase" evidence="13">
    <location>
        <begin position="100"/>
        <end position="311"/>
    </location>
</feature>
<evidence type="ECO:0000313" key="14">
    <source>
        <dbReference type="EMBL" id="CAG9331402.1"/>
    </source>
</evidence>
<keyword evidence="7 12" id="KW-1133">Transmembrane helix</keyword>
<comment type="caution">
    <text evidence="14">The sequence shown here is derived from an EMBL/GenBank/DDBJ whole genome shotgun (WGS) entry which is preliminary data.</text>
</comment>
<evidence type="ECO:0000256" key="4">
    <source>
        <dbReference type="ARBA" id="ARBA00022519"/>
    </source>
</evidence>
<feature type="transmembrane region" description="Helical" evidence="12">
    <location>
        <begin position="12"/>
        <end position="29"/>
    </location>
</feature>
<dbReference type="GO" id="GO:0006629">
    <property type="term" value="P:lipid metabolic process"/>
    <property type="evidence" value="ECO:0007669"/>
    <property type="project" value="InterPro"/>
</dbReference>
<feature type="transmembrane region" description="Helical" evidence="12">
    <location>
        <begin position="365"/>
        <end position="382"/>
    </location>
</feature>
<dbReference type="PANTHER" id="PTHR38674">
    <property type="entry name" value="ALKANE 1-MONOOXYGENASE 1"/>
    <property type="match status" value="1"/>
</dbReference>
<evidence type="ECO:0000256" key="3">
    <source>
        <dbReference type="ARBA" id="ARBA00022475"/>
    </source>
</evidence>
<dbReference type="InterPro" id="IPR005804">
    <property type="entry name" value="FA_desaturase_dom"/>
</dbReference>
<keyword evidence="8" id="KW-0560">Oxidoreductase</keyword>
<name>A0AAU9K0I6_9CILI</name>
<evidence type="ECO:0000256" key="12">
    <source>
        <dbReference type="SAM" id="Phobius"/>
    </source>
</evidence>
<reference evidence="14" key="1">
    <citation type="submission" date="2021-09" db="EMBL/GenBank/DDBJ databases">
        <authorList>
            <consortium name="AG Swart"/>
            <person name="Singh M."/>
            <person name="Singh A."/>
            <person name="Seah K."/>
            <person name="Emmerich C."/>
        </authorList>
    </citation>
    <scope>NUCLEOTIDE SEQUENCE</scope>
    <source>
        <strain evidence="14">ATCC30299</strain>
    </source>
</reference>
<evidence type="ECO:0000256" key="8">
    <source>
        <dbReference type="ARBA" id="ARBA00023002"/>
    </source>
</evidence>
<dbReference type="AlphaFoldDB" id="A0AAU9K0I6"/>
<dbReference type="PANTHER" id="PTHR38674:SF1">
    <property type="entry name" value="ALKANE 1-MONOOXYGENASE 1"/>
    <property type="match status" value="1"/>
</dbReference>
<gene>
    <name evidence="14" type="ORF">BSTOLATCC_MIC53472</name>
</gene>
<keyword evidence="15" id="KW-1185">Reference proteome</keyword>
<keyword evidence="3" id="KW-1003">Cell membrane</keyword>
<evidence type="ECO:0000313" key="15">
    <source>
        <dbReference type="Proteomes" id="UP001162131"/>
    </source>
</evidence>
<keyword evidence="10" id="KW-0503">Monooxygenase</keyword>
<evidence type="ECO:0000256" key="5">
    <source>
        <dbReference type="ARBA" id="ARBA00022692"/>
    </source>
</evidence>
<dbReference type="EMBL" id="CAJZBQ010000053">
    <property type="protein sequence ID" value="CAG9331402.1"/>
    <property type="molecule type" value="Genomic_DNA"/>
</dbReference>
<proteinExistence type="inferred from homology"/>
<keyword evidence="4" id="KW-0997">Cell inner membrane</keyword>
<evidence type="ECO:0000256" key="6">
    <source>
        <dbReference type="ARBA" id="ARBA00022723"/>
    </source>
</evidence>
<organism evidence="14 15">
    <name type="scientific">Blepharisma stoltei</name>
    <dbReference type="NCBI Taxonomy" id="1481888"/>
    <lineage>
        <taxon>Eukaryota</taxon>
        <taxon>Sar</taxon>
        <taxon>Alveolata</taxon>
        <taxon>Ciliophora</taxon>
        <taxon>Postciliodesmatophora</taxon>
        <taxon>Heterotrichea</taxon>
        <taxon>Heterotrichida</taxon>
        <taxon>Blepharismidae</taxon>
        <taxon>Blepharisma</taxon>
    </lineage>
</organism>
<dbReference type="InterPro" id="IPR033885">
    <property type="entry name" value="AlkB/XylM"/>
</dbReference>
<evidence type="ECO:0000259" key="13">
    <source>
        <dbReference type="Pfam" id="PF00487"/>
    </source>
</evidence>